<dbReference type="EMBL" id="CP126172">
    <property type="protein sequence ID" value="WOS42038.1"/>
    <property type="molecule type" value="Genomic_DNA"/>
</dbReference>
<organism evidence="2 3">
    <name type="scientific">Xanthomonas rydalmerensis</name>
    <dbReference type="NCBI Taxonomy" id="3046274"/>
    <lineage>
        <taxon>Bacteria</taxon>
        <taxon>Pseudomonadati</taxon>
        <taxon>Pseudomonadota</taxon>
        <taxon>Gammaproteobacteria</taxon>
        <taxon>Lysobacterales</taxon>
        <taxon>Lysobacteraceae</taxon>
        <taxon>Xanthomonas</taxon>
    </lineage>
</organism>
<keyword evidence="1" id="KW-1133">Transmembrane helix</keyword>
<protein>
    <submittedName>
        <fullName evidence="2">Uncharacterized protein</fullName>
    </submittedName>
</protein>
<evidence type="ECO:0000313" key="2">
    <source>
        <dbReference type="EMBL" id="WOS42038.1"/>
    </source>
</evidence>
<accession>A0ABZ0JQD8</accession>
<evidence type="ECO:0000256" key="1">
    <source>
        <dbReference type="SAM" id="Phobius"/>
    </source>
</evidence>
<feature type="transmembrane region" description="Helical" evidence="1">
    <location>
        <begin position="33"/>
        <end position="58"/>
    </location>
</feature>
<evidence type="ECO:0000313" key="3">
    <source>
        <dbReference type="Proteomes" id="UP001302020"/>
    </source>
</evidence>
<keyword evidence="3" id="KW-1185">Reference proteome</keyword>
<reference evidence="2 3" key="1">
    <citation type="submission" date="2023-05" db="EMBL/GenBank/DDBJ databases">
        <title>Xanthomonas rydalmerenesis sp. nov., a novel Xanthomonas species isolated from Fragaria x ananassa.</title>
        <authorList>
            <person name="McKnight D.J.E."/>
            <person name="Wong-Bajracharya J."/>
            <person name="Okoh E.B."/>
            <person name="Snijders F."/>
            <person name="Lidbetter F."/>
            <person name="Webster J."/>
            <person name="Djordjevic S.P."/>
            <person name="Bogema D.R."/>
            <person name="Chapman T.A."/>
        </authorList>
    </citation>
    <scope>NUCLEOTIDE SEQUENCE [LARGE SCALE GENOMIC DNA]</scope>
    <source>
        <strain evidence="2 3">DAR34883</strain>
    </source>
</reference>
<proteinExistence type="predicted"/>
<gene>
    <name evidence="2" type="ORF">QN243_06190</name>
</gene>
<keyword evidence="1" id="KW-0472">Membrane</keyword>
<sequence>MHVGRATLSLLIAALMPGGVALAVTPGQSESFLHAVVIFGIWYFLSLPVVLVLGLLTLHFAMKMKYGPVLLPPLIGCLSGGAIAKMMYASGTPLHDMWLLVLDGLLVAVVAAFIYFRPWARM</sequence>
<keyword evidence="1" id="KW-0812">Transmembrane</keyword>
<name>A0ABZ0JQD8_9XANT</name>
<dbReference type="Proteomes" id="UP001302020">
    <property type="component" value="Chromosome"/>
</dbReference>
<dbReference type="RefSeq" id="WP_317844833.1">
    <property type="nucleotide sequence ID" value="NZ_CP126170.1"/>
</dbReference>
<feature type="transmembrane region" description="Helical" evidence="1">
    <location>
        <begin position="97"/>
        <end position="116"/>
    </location>
</feature>
<feature type="transmembrane region" description="Helical" evidence="1">
    <location>
        <begin position="70"/>
        <end position="91"/>
    </location>
</feature>